<protein>
    <recommendedName>
        <fullName evidence="3">Lipoprotein</fullName>
    </recommendedName>
</protein>
<accession>A0A6N8U274</accession>
<keyword evidence="2" id="KW-1185">Reference proteome</keyword>
<dbReference type="Proteomes" id="UP000434036">
    <property type="component" value="Unassembled WGS sequence"/>
</dbReference>
<dbReference type="EMBL" id="WUUQ01000001">
    <property type="protein sequence ID" value="MXQ72368.1"/>
    <property type="molecule type" value="Genomic_DNA"/>
</dbReference>
<comment type="caution">
    <text evidence="1">The sequence shown here is derived from an EMBL/GenBank/DDBJ whole genome shotgun (WGS) entry which is preliminary data.</text>
</comment>
<evidence type="ECO:0008006" key="3">
    <source>
        <dbReference type="Google" id="ProtNLM"/>
    </source>
</evidence>
<gene>
    <name evidence="1" type="ORF">GSF08_00240</name>
</gene>
<proteinExistence type="predicted"/>
<sequence length="225" mass="25732">MKKIILALTATAFLFAMTGCGKEDEQKAEKPKAAEKQEKKAKEDDFIRGKWVDFVYTNEFLNLSFQLPEGFIHANDEQLAEMMNLTLEDVSNGSELSKEILKQRVIMDMVVKQSDGGSGVNIVLENLSTVNNYQEFTVEQYAESARDLLTRQGAVIQGTHQEELAGETYLVITSDLKQGEEIVHNRQFCKKYGKYMMVITFSTLNDHEHFYEQLKANFHHGYQEV</sequence>
<reference evidence="1 2" key="2">
    <citation type="submission" date="2020-01" db="EMBL/GenBank/DDBJ databases">
        <title>Clostridiaceae sp. nov. isolated from the gut of human by culturomics.</title>
        <authorList>
            <person name="Chang Y."/>
        </authorList>
    </citation>
    <scope>NUCLEOTIDE SEQUENCE [LARGE SCALE GENOMIC DNA]</scope>
    <source>
        <strain evidence="1 2">DONG20-135</strain>
    </source>
</reference>
<name>A0A6N8U274_9FIRM</name>
<organism evidence="1 2">
    <name type="scientific">Copranaerobaculum intestinale</name>
    <dbReference type="NCBI Taxonomy" id="2692629"/>
    <lineage>
        <taxon>Bacteria</taxon>
        <taxon>Bacillati</taxon>
        <taxon>Bacillota</taxon>
        <taxon>Erysipelotrichia</taxon>
        <taxon>Erysipelotrichales</taxon>
        <taxon>Erysipelotrichaceae</taxon>
        <taxon>Copranaerobaculum</taxon>
    </lineage>
</organism>
<evidence type="ECO:0000313" key="2">
    <source>
        <dbReference type="Proteomes" id="UP000434036"/>
    </source>
</evidence>
<dbReference type="PROSITE" id="PS51257">
    <property type="entry name" value="PROKAR_LIPOPROTEIN"/>
    <property type="match status" value="1"/>
</dbReference>
<reference evidence="1 2" key="1">
    <citation type="submission" date="2019-12" db="EMBL/GenBank/DDBJ databases">
        <authorList>
            <person name="Yang R."/>
        </authorList>
    </citation>
    <scope>NUCLEOTIDE SEQUENCE [LARGE SCALE GENOMIC DNA]</scope>
    <source>
        <strain evidence="1 2">DONG20-135</strain>
    </source>
</reference>
<dbReference type="RefSeq" id="WP_160623870.1">
    <property type="nucleotide sequence ID" value="NZ_WUUQ01000001.1"/>
</dbReference>
<evidence type="ECO:0000313" key="1">
    <source>
        <dbReference type="EMBL" id="MXQ72368.1"/>
    </source>
</evidence>
<dbReference type="AlphaFoldDB" id="A0A6N8U274"/>